<dbReference type="SUPFAM" id="SSF55781">
    <property type="entry name" value="GAF domain-like"/>
    <property type="match status" value="1"/>
</dbReference>
<dbReference type="InterPro" id="IPR000014">
    <property type="entry name" value="PAS"/>
</dbReference>
<dbReference type="Pfam" id="PF07228">
    <property type="entry name" value="SpoIIE"/>
    <property type="match status" value="1"/>
</dbReference>
<sequence length="713" mass="77932">MSRSEPSGGGGTSRHESDRVLGELAIAAARIGTFDWDLVTGTLTWDDQLKELFGYTDGDFSHTIESFNARVHPRDLPRVSQTIQQTVDAGGDLELEYRVVVPDGETRWVLSRGRALCDDSGAVVRLLGASYDTTSRQEEATRVSRVLEAMPTAFFSLDRGWRFRYVNAEAERFLARSRTELLGRVVWDLFPAALGSEFEENYTRAMAGDGPVSFDAHYPAPLDAWFEVRAWPDPEGLAVYFLDVTERKRAQAEAERAAGRAALMAQVTSDLAGTLDAEVAVARLAELVVPALADWCIVTLVDDEEHSPVRRRLRDIGWAHVDPAARPLAERYVALRLDALEDVSFLGRALESGAMQIVDDDAAARVSAVLRPGEARDLLGRLAPRTAVVLPLRGRGRTVGLISLFGSAERGGIDPQDLVTAQEVAARAGLALDNSRLYRQQRQVAEILQRSLLTEPAQPDHLQIVVRYVPAGEAAQVGGDWYDAFMQPDGATVLVIGDVVGHDITAAAVMGQVRSLVRGIAVTTGAGPAELLREVDRAMRTLQADTVVTGVVARIEQRDDERQRGITHIRWSNAGHPQPMAINPDGTVVVLSGVQNDLVLGIAPDSRRIESEIVLDRGTTVLLYTDGLVERRRRPLRTGMAELRDLLEELATLDLDALCDEVLARMLPDHPEDDVALVAVRLHRQDRLRPPEAGPNKVPPDVPDSPAIDPDAG</sequence>
<comment type="caution">
    <text evidence="5">The sequence shown here is derived from an EMBL/GenBank/DDBJ whole genome shotgun (WGS) entry which is preliminary data.</text>
</comment>
<dbReference type="CDD" id="cd00130">
    <property type="entry name" value="PAS"/>
    <property type="match status" value="2"/>
</dbReference>
<dbReference type="PANTHER" id="PTHR43156">
    <property type="entry name" value="STAGE II SPORULATION PROTEIN E-RELATED"/>
    <property type="match status" value="1"/>
</dbReference>
<dbReference type="Gene3D" id="3.60.40.10">
    <property type="entry name" value="PPM-type phosphatase domain"/>
    <property type="match status" value="1"/>
</dbReference>
<dbReference type="InterPro" id="IPR001610">
    <property type="entry name" value="PAC"/>
</dbReference>
<dbReference type="RefSeq" id="WP_169324236.1">
    <property type="nucleotide sequence ID" value="NZ_JABCJJ010000007.1"/>
</dbReference>
<dbReference type="InterPro" id="IPR013656">
    <property type="entry name" value="PAS_4"/>
</dbReference>
<dbReference type="SUPFAM" id="SSF55785">
    <property type="entry name" value="PYP-like sensor domain (PAS domain)"/>
    <property type="match status" value="2"/>
</dbReference>
<evidence type="ECO:0000259" key="4">
    <source>
        <dbReference type="PROSITE" id="PS50113"/>
    </source>
</evidence>
<dbReference type="SUPFAM" id="SSF81606">
    <property type="entry name" value="PP2C-like"/>
    <property type="match status" value="1"/>
</dbReference>
<reference evidence="5 6" key="1">
    <citation type="submission" date="2020-04" db="EMBL/GenBank/DDBJ databases">
        <title>Sequencing and Assembly of C. fimi.</title>
        <authorList>
            <person name="Ramsey A.R."/>
        </authorList>
    </citation>
    <scope>NUCLEOTIDE SEQUENCE [LARGE SCALE GENOMIC DNA]</scope>
    <source>
        <strain evidence="5 6">SB</strain>
    </source>
</reference>
<feature type="region of interest" description="Disordered" evidence="2">
    <location>
        <begin position="686"/>
        <end position="713"/>
    </location>
</feature>
<dbReference type="NCBIfam" id="TIGR00229">
    <property type="entry name" value="sensory_box"/>
    <property type="match status" value="1"/>
</dbReference>
<dbReference type="SMART" id="SM00091">
    <property type="entry name" value="PAS"/>
    <property type="match status" value="2"/>
</dbReference>
<dbReference type="InterPro" id="IPR003018">
    <property type="entry name" value="GAF"/>
</dbReference>
<dbReference type="SMART" id="SM00065">
    <property type="entry name" value="GAF"/>
    <property type="match status" value="1"/>
</dbReference>
<name>A0A7Y0QH31_CELFI</name>
<organism evidence="5 6">
    <name type="scientific">Cellulomonas fimi</name>
    <dbReference type="NCBI Taxonomy" id="1708"/>
    <lineage>
        <taxon>Bacteria</taxon>
        <taxon>Bacillati</taxon>
        <taxon>Actinomycetota</taxon>
        <taxon>Actinomycetes</taxon>
        <taxon>Micrococcales</taxon>
        <taxon>Cellulomonadaceae</taxon>
        <taxon>Cellulomonas</taxon>
    </lineage>
</organism>
<dbReference type="PROSITE" id="PS50112">
    <property type="entry name" value="PAS"/>
    <property type="match status" value="2"/>
</dbReference>
<dbReference type="EMBL" id="JABCJJ010000007">
    <property type="protein sequence ID" value="NMR19860.1"/>
    <property type="molecule type" value="Genomic_DNA"/>
</dbReference>
<dbReference type="InterPro" id="IPR036457">
    <property type="entry name" value="PPM-type-like_dom_sf"/>
</dbReference>
<accession>A0A7Y0QH31</accession>
<dbReference type="SMART" id="SM00331">
    <property type="entry name" value="PP2C_SIG"/>
    <property type="match status" value="1"/>
</dbReference>
<keyword evidence="1" id="KW-0378">Hydrolase</keyword>
<feature type="domain" description="PAS" evidence="3">
    <location>
        <begin position="45"/>
        <end position="90"/>
    </location>
</feature>
<dbReference type="InterPro" id="IPR001932">
    <property type="entry name" value="PPM-type_phosphatase-like_dom"/>
</dbReference>
<dbReference type="GO" id="GO:0016791">
    <property type="term" value="F:phosphatase activity"/>
    <property type="evidence" value="ECO:0007669"/>
    <property type="project" value="TreeGrafter"/>
</dbReference>
<dbReference type="InterPro" id="IPR035965">
    <property type="entry name" value="PAS-like_dom_sf"/>
</dbReference>
<dbReference type="Gene3D" id="3.30.450.20">
    <property type="entry name" value="PAS domain"/>
    <property type="match status" value="2"/>
</dbReference>
<evidence type="ECO:0000313" key="5">
    <source>
        <dbReference type="EMBL" id="NMR19860.1"/>
    </source>
</evidence>
<dbReference type="InterPro" id="IPR052016">
    <property type="entry name" value="Bact_Sigma-Reg"/>
</dbReference>
<feature type="domain" description="PAC" evidence="4">
    <location>
        <begin position="93"/>
        <end position="145"/>
    </location>
</feature>
<evidence type="ECO:0000259" key="3">
    <source>
        <dbReference type="PROSITE" id="PS50112"/>
    </source>
</evidence>
<evidence type="ECO:0000256" key="2">
    <source>
        <dbReference type="SAM" id="MobiDB-lite"/>
    </source>
</evidence>
<dbReference type="AlphaFoldDB" id="A0A7Y0QH31"/>
<dbReference type="PANTHER" id="PTHR43156:SF2">
    <property type="entry name" value="STAGE II SPORULATION PROTEIN E"/>
    <property type="match status" value="1"/>
</dbReference>
<dbReference type="Proteomes" id="UP000562124">
    <property type="component" value="Unassembled WGS sequence"/>
</dbReference>
<evidence type="ECO:0000313" key="6">
    <source>
        <dbReference type="Proteomes" id="UP000562124"/>
    </source>
</evidence>
<keyword evidence="6" id="KW-1185">Reference proteome</keyword>
<gene>
    <name evidence="5" type="ORF">HIR71_06425</name>
</gene>
<feature type="domain" description="PAS" evidence="3">
    <location>
        <begin position="139"/>
        <end position="209"/>
    </location>
</feature>
<dbReference type="Pfam" id="PF13185">
    <property type="entry name" value="GAF_2"/>
    <property type="match status" value="1"/>
</dbReference>
<dbReference type="InterPro" id="IPR000700">
    <property type="entry name" value="PAS-assoc_C"/>
</dbReference>
<dbReference type="Gene3D" id="3.30.450.40">
    <property type="match status" value="1"/>
</dbReference>
<dbReference type="Pfam" id="PF08447">
    <property type="entry name" value="PAS_3"/>
    <property type="match status" value="1"/>
</dbReference>
<evidence type="ECO:0000256" key="1">
    <source>
        <dbReference type="ARBA" id="ARBA00022801"/>
    </source>
</evidence>
<dbReference type="InterPro" id="IPR013655">
    <property type="entry name" value="PAS_fold_3"/>
</dbReference>
<dbReference type="SMART" id="SM00086">
    <property type="entry name" value="PAC"/>
    <property type="match status" value="1"/>
</dbReference>
<dbReference type="InterPro" id="IPR029016">
    <property type="entry name" value="GAF-like_dom_sf"/>
</dbReference>
<proteinExistence type="predicted"/>
<dbReference type="PROSITE" id="PS50113">
    <property type="entry name" value="PAC"/>
    <property type="match status" value="1"/>
</dbReference>
<protein>
    <submittedName>
        <fullName evidence="5">SpoIIE family protein phosphatase</fullName>
    </submittedName>
</protein>
<dbReference type="Pfam" id="PF08448">
    <property type="entry name" value="PAS_4"/>
    <property type="match status" value="1"/>
</dbReference>